<evidence type="ECO:0000313" key="1">
    <source>
        <dbReference type="Proteomes" id="UP000887575"/>
    </source>
</evidence>
<dbReference type="Proteomes" id="UP000887575">
    <property type="component" value="Unassembled WGS sequence"/>
</dbReference>
<dbReference type="GO" id="GO:0047756">
    <property type="term" value="F:chondroitin 4-sulfotransferase activity"/>
    <property type="evidence" value="ECO:0007669"/>
    <property type="project" value="InterPro"/>
</dbReference>
<evidence type="ECO:0000313" key="2">
    <source>
        <dbReference type="WBParaSite" id="MBELARI_LOCUS9683"/>
    </source>
</evidence>
<reference evidence="2" key="1">
    <citation type="submission" date="2024-02" db="UniProtKB">
        <authorList>
            <consortium name="WormBaseParasite"/>
        </authorList>
    </citation>
    <scope>IDENTIFICATION</scope>
</reference>
<dbReference type="PANTHER" id="PTHR22900">
    <property type="entry name" value="PROTEIN CBG14245-RELATED"/>
    <property type="match status" value="1"/>
</dbReference>
<keyword evidence="1" id="KW-1185">Reference proteome</keyword>
<dbReference type="PANTHER" id="PTHR22900:SF10">
    <property type="entry name" value="CARBOHYDRATE SULFOTRANSFERASE"/>
    <property type="match status" value="1"/>
</dbReference>
<dbReference type="InterPro" id="IPR005331">
    <property type="entry name" value="Sulfotransferase"/>
</dbReference>
<accession>A0AAF3JC43</accession>
<name>A0AAF3JC43_9BILA</name>
<protein>
    <submittedName>
        <fullName evidence="2">Sulfotransferase</fullName>
    </submittedName>
</protein>
<dbReference type="GO" id="GO:1902884">
    <property type="term" value="P:positive regulation of response to oxidative stress"/>
    <property type="evidence" value="ECO:0007669"/>
    <property type="project" value="InterPro"/>
</dbReference>
<dbReference type="Pfam" id="PF03567">
    <property type="entry name" value="Sulfotransfer_2"/>
    <property type="match status" value="1"/>
</dbReference>
<dbReference type="WBParaSite" id="MBELARI_LOCUS9683">
    <property type="protein sequence ID" value="MBELARI_LOCUS9683"/>
    <property type="gene ID" value="MBELARI_LOCUS9683"/>
</dbReference>
<organism evidence="1 2">
    <name type="scientific">Mesorhabditis belari</name>
    <dbReference type="NCBI Taxonomy" id="2138241"/>
    <lineage>
        <taxon>Eukaryota</taxon>
        <taxon>Metazoa</taxon>
        <taxon>Ecdysozoa</taxon>
        <taxon>Nematoda</taxon>
        <taxon>Chromadorea</taxon>
        <taxon>Rhabditida</taxon>
        <taxon>Rhabditina</taxon>
        <taxon>Rhabditomorpha</taxon>
        <taxon>Rhabditoidea</taxon>
        <taxon>Rhabditidae</taxon>
        <taxon>Mesorhabditinae</taxon>
        <taxon>Mesorhabditis</taxon>
    </lineage>
</organism>
<dbReference type="AlphaFoldDB" id="A0AAF3JC43"/>
<dbReference type="GO" id="GO:0016020">
    <property type="term" value="C:membrane"/>
    <property type="evidence" value="ECO:0007669"/>
    <property type="project" value="InterPro"/>
</dbReference>
<proteinExistence type="predicted"/>
<dbReference type="InterPro" id="IPR007669">
    <property type="entry name" value="Chst-1-like"/>
</dbReference>
<sequence>MTKQILCELTLIWKKLGKPYNHQDDQLFHEFCENHLWFDWIDEMNDEWDDSMGEPTHFIVVRDPIDRFTSMFGYVCGLYKNCGQGTDSIHVTAQLVYEMLMYEREPIGLNDLNQFKHHFEPHTWYCDIGLNRDLYEVVYYSPNRLLNMAQMQKIFDQAGIPIEYSKRALERLLNGETNPNRNHTQYEIWRKEILGNPHTLAYILASYESDYRSFSFEKPNIHEEWIEFVENLEI</sequence>
<dbReference type="GO" id="GO:0050650">
    <property type="term" value="P:chondroitin sulfate proteoglycan biosynthetic process"/>
    <property type="evidence" value="ECO:0007669"/>
    <property type="project" value="InterPro"/>
</dbReference>